<sequence>MKEDAGYNFLNVTKYPTDQRPDATLGIPAPEFVTSPQNSAEIISLPHPADTLLPPLDLRDAIASRRTIRSFTHDPIPLATLSYLLWACSGITGNNPMYRAAPSAGALHPIDTYLAVQQIEGLATGVWRYHPGQHALELTAAGTASVAALGRACMMQPAVLRAPAIFLWVATPYRTVWKYGLRGYRDIFLDAGHICQNCYLAAEQCGLGLCAIGAFYDNEAAAALNLSADQHLLYAAACGVPREDSA</sequence>
<accession>A0ABT4IIG8</accession>
<dbReference type="Gene3D" id="3.40.109.10">
    <property type="entry name" value="NADH Oxidase"/>
    <property type="match status" value="1"/>
</dbReference>
<comment type="caution">
    <text evidence="2">The sequence shown here is derived from an EMBL/GenBank/DDBJ whole genome shotgun (WGS) entry which is preliminary data.</text>
</comment>
<protein>
    <submittedName>
        <fullName evidence="2">SagB/ThcOx family dehydrogenase</fullName>
    </submittedName>
</protein>
<dbReference type="CDD" id="cd02142">
    <property type="entry name" value="McbC_SagB-like_oxidoreductase"/>
    <property type="match status" value="1"/>
</dbReference>
<keyword evidence="3" id="KW-1185">Reference proteome</keyword>
<dbReference type="PANTHER" id="PTHR43745">
    <property type="entry name" value="NITROREDUCTASE MJ1384-RELATED"/>
    <property type="match status" value="1"/>
</dbReference>
<proteinExistence type="predicted"/>
<dbReference type="SUPFAM" id="SSF55469">
    <property type="entry name" value="FMN-dependent nitroreductase-like"/>
    <property type="match status" value="1"/>
</dbReference>
<dbReference type="InterPro" id="IPR029479">
    <property type="entry name" value="Nitroreductase"/>
</dbReference>
<dbReference type="NCBIfam" id="TIGR03605">
    <property type="entry name" value="antibiot_sagB"/>
    <property type="match status" value="1"/>
</dbReference>
<dbReference type="Proteomes" id="UP001141422">
    <property type="component" value="Unassembled WGS sequence"/>
</dbReference>
<dbReference type="EMBL" id="JAPTGB010000029">
    <property type="protein sequence ID" value="MCZ0861547.1"/>
    <property type="molecule type" value="Genomic_DNA"/>
</dbReference>
<evidence type="ECO:0000313" key="3">
    <source>
        <dbReference type="Proteomes" id="UP001141422"/>
    </source>
</evidence>
<dbReference type="RefSeq" id="WP_268925738.1">
    <property type="nucleotide sequence ID" value="NZ_JAPTGB010000029.1"/>
</dbReference>
<name>A0ABT4IIG8_9EURY</name>
<gene>
    <name evidence="2" type="ORF">O0S10_10005</name>
</gene>
<evidence type="ECO:0000313" key="2">
    <source>
        <dbReference type="EMBL" id="MCZ0861547.1"/>
    </source>
</evidence>
<reference evidence="2" key="1">
    <citation type="submission" date="2022-12" db="EMBL/GenBank/DDBJ databases">
        <title>Isolation and characterisation of novel Methanocorpusculum spp. from native Australian herbivores indicates the genus is ancestrally host-associated.</title>
        <authorList>
            <person name="Volmer J.G."/>
            <person name="Soo R.M."/>
            <person name="Evans P.N."/>
            <person name="Hoedt E.C."/>
            <person name="Astorga Alsina A.L."/>
            <person name="Woodcroft B.J."/>
            <person name="Tyson G.W."/>
            <person name="Hugenholtz P."/>
            <person name="Morrison M."/>
        </authorList>
    </citation>
    <scope>NUCLEOTIDE SEQUENCE</scope>
    <source>
        <strain evidence="2">MG</strain>
    </source>
</reference>
<dbReference type="InterPro" id="IPR052544">
    <property type="entry name" value="Bacteriocin_Proc_Enz"/>
</dbReference>
<organism evidence="2 3">
    <name type="scientific">Methanocorpusculum petauri</name>
    <dbReference type="NCBI Taxonomy" id="3002863"/>
    <lineage>
        <taxon>Archaea</taxon>
        <taxon>Methanobacteriati</taxon>
        <taxon>Methanobacteriota</taxon>
        <taxon>Stenosarchaea group</taxon>
        <taxon>Methanomicrobia</taxon>
        <taxon>Methanomicrobiales</taxon>
        <taxon>Methanocorpusculaceae</taxon>
        <taxon>Methanocorpusculum</taxon>
    </lineage>
</organism>
<dbReference type="InterPro" id="IPR020051">
    <property type="entry name" value="SagB-type_dehydrogenase"/>
</dbReference>
<evidence type="ECO:0000259" key="1">
    <source>
        <dbReference type="Pfam" id="PF00881"/>
    </source>
</evidence>
<feature type="domain" description="Nitroreductase" evidence="1">
    <location>
        <begin position="62"/>
        <end position="239"/>
    </location>
</feature>
<dbReference type="Pfam" id="PF00881">
    <property type="entry name" value="Nitroreductase"/>
    <property type="match status" value="1"/>
</dbReference>
<dbReference type="PANTHER" id="PTHR43745:SF2">
    <property type="entry name" value="NITROREDUCTASE MJ1384-RELATED"/>
    <property type="match status" value="1"/>
</dbReference>
<dbReference type="InterPro" id="IPR000415">
    <property type="entry name" value="Nitroreductase-like"/>
</dbReference>